<gene>
    <name evidence="2" type="ORF">GCM10010831_02670</name>
</gene>
<sequence>MPKLRLWICLSVFITGVSLATSQGEKNFSDAFQINALSGYILHHSPDIIHLIQGPTQGYMASWERQTYGKNEWEEAYNYPSFGASFIKQNMGSPELGSVYSLHADYRFFFFNRKLSLQVGTGLGYVENPFHPDRNPKNYAYGTNITGSFYAGLHFRKHRLFKTPLGIQVGAFLIHYSNGRTKSPNTSTNNYGIQLGINYELEKESPKFTSGQVGNFSPEAVKFNFSFSSGMNDFGIIGLNNNPFYVFTAYADKRFNRKSSLQLGTELFLTHSVKEFIKYRAIAFENDGNITGDEDWKRVGLFLGHELFIGKLSLITQAGYYVYYPINYSKQYYTRIGLKRYLSNNIFVSVMLKTHLAKAESMEYGIGIRL</sequence>
<organism evidence="2 3">
    <name type="scientific">Psychroflexus salis</name>
    <dbReference type="NCBI Taxonomy" id="1526574"/>
    <lineage>
        <taxon>Bacteria</taxon>
        <taxon>Pseudomonadati</taxon>
        <taxon>Bacteroidota</taxon>
        <taxon>Flavobacteriia</taxon>
        <taxon>Flavobacteriales</taxon>
        <taxon>Flavobacteriaceae</taxon>
        <taxon>Psychroflexus</taxon>
    </lineage>
</organism>
<evidence type="ECO:0008006" key="4">
    <source>
        <dbReference type="Google" id="ProtNLM"/>
    </source>
</evidence>
<accession>A0A916ZMA2</accession>
<dbReference type="EMBL" id="BMGL01000002">
    <property type="protein sequence ID" value="GGE04552.1"/>
    <property type="molecule type" value="Genomic_DNA"/>
</dbReference>
<feature type="chain" id="PRO_5037540245" description="Lipid A 3-O-deacylase (PagL)" evidence="1">
    <location>
        <begin position="21"/>
        <end position="370"/>
    </location>
</feature>
<keyword evidence="3" id="KW-1185">Reference proteome</keyword>
<dbReference type="Proteomes" id="UP000599688">
    <property type="component" value="Unassembled WGS sequence"/>
</dbReference>
<reference evidence="2 3" key="1">
    <citation type="journal article" date="2014" name="Int. J. Syst. Evol. Microbiol.">
        <title>Complete genome sequence of Corynebacterium casei LMG S-19264T (=DSM 44701T), isolated from a smear-ripened cheese.</title>
        <authorList>
            <consortium name="US DOE Joint Genome Institute (JGI-PGF)"/>
            <person name="Walter F."/>
            <person name="Albersmeier A."/>
            <person name="Kalinowski J."/>
            <person name="Ruckert C."/>
        </authorList>
    </citation>
    <scope>NUCLEOTIDE SEQUENCE [LARGE SCALE GENOMIC DNA]</scope>
    <source>
        <strain evidence="2 3">CGMCC 1.12925</strain>
    </source>
</reference>
<dbReference type="AlphaFoldDB" id="A0A916ZMA2"/>
<keyword evidence="1" id="KW-0732">Signal</keyword>
<dbReference type="Gene3D" id="2.40.160.20">
    <property type="match status" value="1"/>
</dbReference>
<name>A0A916ZMA2_9FLAO</name>
<evidence type="ECO:0000313" key="3">
    <source>
        <dbReference type="Proteomes" id="UP000599688"/>
    </source>
</evidence>
<evidence type="ECO:0000256" key="1">
    <source>
        <dbReference type="SAM" id="SignalP"/>
    </source>
</evidence>
<comment type="caution">
    <text evidence="2">The sequence shown here is derived from an EMBL/GenBank/DDBJ whole genome shotgun (WGS) entry which is preliminary data.</text>
</comment>
<dbReference type="InterPro" id="IPR018550">
    <property type="entry name" value="Lipid-A_deacylase-rel"/>
</dbReference>
<dbReference type="RefSeq" id="WP_188404969.1">
    <property type="nucleotide sequence ID" value="NZ_BMGL01000002.1"/>
</dbReference>
<protein>
    <recommendedName>
        <fullName evidence="4">Lipid A 3-O-deacylase (PagL)</fullName>
    </recommendedName>
</protein>
<dbReference type="Pfam" id="PF09411">
    <property type="entry name" value="PagL"/>
    <property type="match status" value="1"/>
</dbReference>
<proteinExistence type="predicted"/>
<feature type="signal peptide" evidence="1">
    <location>
        <begin position="1"/>
        <end position="20"/>
    </location>
</feature>
<evidence type="ECO:0000313" key="2">
    <source>
        <dbReference type="EMBL" id="GGE04552.1"/>
    </source>
</evidence>